<dbReference type="AlphaFoldDB" id="A0A916VF24"/>
<gene>
    <name evidence="2" type="ORF">PRECH8_02170</name>
</gene>
<evidence type="ECO:0008006" key="4">
    <source>
        <dbReference type="Google" id="ProtNLM"/>
    </source>
</evidence>
<dbReference type="SUPFAM" id="SSF48452">
    <property type="entry name" value="TPR-like"/>
    <property type="match status" value="1"/>
</dbReference>
<dbReference type="PROSITE" id="PS50005">
    <property type="entry name" value="TPR"/>
    <property type="match status" value="1"/>
</dbReference>
<dbReference type="InterPro" id="IPR019734">
    <property type="entry name" value="TPR_rpt"/>
</dbReference>
<sequence length="206" mass="23712">MMFKSLFDCMHEILDQIIVEYPAAIGARREELEEQLLALKEMSDQYLEQWILFEEKMASVVKSIEGESSAEWLHHGLASETFRRGQGYYKLFMFEQAIKEFEQLVEQYGDFLVARLYLAMGYLQKGDLDEASRHLNLIVPLTENKKFLAVSYNALGCIQAKKGNIEQAAEYFQKAIDLDPTYEDPSTNLELCGKDHEGLQFGMTVI</sequence>
<comment type="caution">
    <text evidence="2">The sequence shown here is derived from an EMBL/GenBank/DDBJ whole genome shotgun (WGS) entry which is preliminary data.</text>
</comment>
<reference evidence="2" key="1">
    <citation type="submission" date="2020-08" db="EMBL/GenBank/DDBJ databases">
        <authorList>
            <person name="Uke A."/>
            <person name="Chhe C."/>
            <person name="Baramee S."/>
            <person name="Kosugi A."/>
        </authorList>
    </citation>
    <scope>NUCLEOTIDE SEQUENCE</scope>
    <source>
        <strain evidence="2">DA-C8</strain>
    </source>
</reference>
<dbReference type="Proteomes" id="UP000654993">
    <property type="component" value="Unassembled WGS sequence"/>
</dbReference>
<reference evidence="2" key="2">
    <citation type="journal article" date="2021" name="Data Brief">
        <title>Draft genome sequence data of the facultative, thermophilic, xylanolytic bacterium Paenibacillus sp. strain DA-C8.</title>
        <authorList>
            <person name="Chhe C."/>
            <person name="Uke A."/>
            <person name="Baramee S."/>
            <person name="Ungkulpasvich U."/>
            <person name="Tachaapaikoon C."/>
            <person name="Pason P."/>
            <person name="Waeonukul R."/>
            <person name="Ratanakhanokchai K."/>
            <person name="Kosugi A."/>
        </authorList>
    </citation>
    <scope>NUCLEOTIDE SEQUENCE</scope>
    <source>
        <strain evidence="2">DA-C8</strain>
    </source>
</reference>
<accession>A0A916VF24</accession>
<evidence type="ECO:0000256" key="1">
    <source>
        <dbReference type="PROSITE-ProRule" id="PRU00339"/>
    </source>
</evidence>
<dbReference type="Gene3D" id="1.25.40.10">
    <property type="entry name" value="Tetratricopeptide repeat domain"/>
    <property type="match status" value="1"/>
</dbReference>
<evidence type="ECO:0000313" key="3">
    <source>
        <dbReference type="Proteomes" id="UP000654993"/>
    </source>
</evidence>
<dbReference type="PROSITE" id="PS50293">
    <property type="entry name" value="TPR_REGION"/>
    <property type="match status" value="1"/>
</dbReference>
<keyword evidence="3" id="KW-1185">Reference proteome</keyword>
<name>A0A916VF24_9BACL</name>
<protein>
    <recommendedName>
        <fullName evidence="4">Tetratricopeptide repeat-containing protein</fullName>
    </recommendedName>
</protein>
<dbReference type="Pfam" id="PF14559">
    <property type="entry name" value="TPR_19"/>
    <property type="match status" value="1"/>
</dbReference>
<organism evidence="2 3">
    <name type="scientific">Insulibacter thermoxylanivorax</name>
    <dbReference type="NCBI Taxonomy" id="2749268"/>
    <lineage>
        <taxon>Bacteria</taxon>
        <taxon>Bacillati</taxon>
        <taxon>Bacillota</taxon>
        <taxon>Bacilli</taxon>
        <taxon>Bacillales</taxon>
        <taxon>Paenibacillaceae</taxon>
        <taxon>Insulibacter</taxon>
    </lineage>
</organism>
<proteinExistence type="predicted"/>
<evidence type="ECO:0000313" key="2">
    <source>
        <dbReference type="EMBL" id="GFR36921.1"/>
    </source>
</evidence>
<feature type="repeat" description="TPR" evidence="1">
    <location>
        <begin position="149"/>
        <end position="182"/>
    </location>
</feature>
<keyword evidence="1" id="KW-0802">TPR repeat</keyword>
<dbReference type="Pfam" id="PF00515">
    <property type="entry name" value="TPR_1"/>
    <property type="match status" value="1"/>
</dbReference>
<dbReference type="EMBL" id="BMAQ01000001">
    <property type="protein sequence ID" value="GFR36921.1"/>
    <property type="molecule type" value="Genomic_DNA"/>
</dbReference>
<dbReference type="InterPro" id="IPR011990">
    <property type="entry name" value="TPR-like_helical_dom_sf"/>
</dbReference>
<dbReference type="SMART" id="SM00028">
    <property type="entry name" value="TPR"/>
    <property type="match status" value="3"/>
</dbReference>